<dbReference type="InterPro" id="IPR050570">
    <property type="entry name" value="Cell_wall_metabolism_enzyme"/>
</dbReference>
<feature type="domain" description="M23ase beta-sheet core" evidence="4">
    <location>
        <begin position="311"/>
        <end position="404"/>
    </location>
</feature>
<dbReference type="Gene3D" id="2.70.70.10">
    <property type="entry name" value="Glucose Permease (Domain IIA)"/>
    <property type="match status" value="1"/>
</dbReference>
<evidence type="ECO:0000313" key="5">
    <source>
        <dbReference type="EMBL" id="OAB80193.1"/>
    </source>
</evidence>
<dbReference type="EMBL" id="LRXL01000026">
    <property type="protein sequence ID" value="OAB80193.1"/>
    <property type="molecule type" value="Genomic_DNA"/>
</dbReference>
<keyword evidence="6" id="KW-1185">Reference proteome</keyword>
<dbReference type="STRING" id="1763537.ULVI_05500"/>
<feature type="signal peptide" evidence="3">
    <location>
        <begin position="1"/>
        <end position="22"/>
    </location>
</feature>
<dbReference type="PANTHER" id="PTHR21666">
    <property type="entry name" value="PEPTIDASE-RELATED"/>
    <property type="match status" value="1"/>
</dbReference>
<dbReference type="SUPFAM" id="SSF51261">
    <property type="entry name" value="Duplicated hybrid motif"/>
    <property type="match status" value="1"/>
</dbReference>
<keyword evidence="1 3" id="KW-0732">Signal</keyword>
<dbReference type="GO" id="GO:0004222">
    <property type="term" value="F:metalloendopeptidase activity"/>
    <property type="evidence" value="ECO:0007669"/>
    <property type="project" value="TreeGrafter"/>
</dbReference>
<gene>
    <name evidence="5" type="ORF">ULVI_05500</name>
</gene>
<dbReference type="AlphaFoldDB" id="A0A167J0C0"/>
<dbReference type="Proteomes" id="UP000077013">
    <property type="component" value="Unassembled WGS sequence"/>
</dbReference>
<dbReference type="CDD" id="cd12797">
    <property type="entry name" value="M23_peptidase"/>
    <property type="match status" value="1"/>
</dbReference>
<feature type="coiled-coil region" evidence="2">
    <location>
        <begin position="161"/>
        <end position="241"/>
    </location>
</feature>
<organism evidence="5 6">
    <name type="scientific">Cochleicola gelatinilyticus</name>
    <dbReference type="NCBI Taxonomy" id="1763537"/>
    <lineage>
        <taxon>Bacteria</taxon>
        <taxon>Pseudomonadati</taxon>
        <taxon>Bacteroidota</taxon>
        <taxon>Flavobacteriia</taxon>
        <taxon>Flavobacteriales</taxon>
        <taxon>Flavobacteriaceae</taxon>
        <taxon>Cochleicola</taxon>
    </lineage>
</organism>
<dbReference type="InterPro" id="IPR011055">
    <property type="entry name" value="Dup_hybrid_motif"/>
</dbReference>
<evidence type="ECO:0000256" key="2">
    <source>
        <dbReference type="SAM" id="Coils"/>
    </source>
</evidence>
<name>A0A167J0C0_9FLAO</name>
<evidence type="ECO:0000313" key="6">
    <source>
        <dbReference type="Proteomes" id="UP000077013"/>
    </source>
</evidence>
<dbReference type="OrthoDB" id="9815884at2"/>
<reference evidence="5 6" key="1">
    <citation type="submission" date="2016-02" db="EMBL/GenBank/DDBJ databases">
        <title>Ulvibacter sp. LPB0005, isolated from Thais luteostoma.</title>
        <authorList>
            <person name="Shin S.-K."/>
            <person name="Yi H."/>
        </authorList>
    </citation>
    <scope>NUCLEOTIDE SEQUENCE [LARGE SCALE GENOMIC DNA]</scope>
    <source>
        <strain evidence="5 6">LPB0005</strain>
    </source>
</reference>
<keyword evidence="2" id="KW-0175">Coiled coil</keyword>
<sequence length="411" mass="47360">MKITRLLLLFIFCGMFSTMSFAQPDKQKQLEEKRQSILSEIKQINSLLFKTRGEKKSVLTQVEDLNQKITARENLIKVTNQQANFLTREINSNLQKLDQLREELQELKEDYAAMINKSYKSKSQQSRVMFLLSSEDFLQAYKRLQYMKQYTKHRKKQGESIKEKSEALQQLNTDLIAQKKQKETLISENKAERQRLNKEKKDQEILVASLKKDEGKFATQIRDKQREADKIDRQIDALIKAAIAKSNENAPSKNTTTSTKSETFALTAEAKALAASFTTNKGKLPWPVEKGVVVRRYGKQQHPQLPNVTTFNSGVEIATEKKAKARAVFNGEVLEIQQLKGANRAVYVQHGNYITVYNNLTDIQVKKGDKIKTKQEIGTVFHNPTTNKTILKFLIYQNSNRMNPADWVYRM</sequence>
<dbReference type="PANTHER" id="PTHR21666:SF289">
    <property type="entry name" value="L-ALA--D-GLU ENDOPEPTIDASE"/>
    <property type="match status" value="1"/>
</dbReference>
<feature type="chain" id="PRO_5007888636" evidence="3">
    <location>
        <begin position="23"/>
        <end position="411"/>
    </location>
</feature>
<comment type="caution">
    <text evidence="5">The sequence shown here is derived from an EMBL/GenBank/DDBJ whole genome shotgun (WGS) entry which is preliminary data.</text>
</comment>
<protein>
    <submittedName>
        <fullName evidence="5">Peptidase M23</fullName>
    </submittedName>
</protein>
<evidence type="ECO:0000256" key="3">
    <source>
        <dbReference type="SAM" id="SignalP"/>
    </source>
</evidence>
<evidence type="ECO:0000256" key="1">
    <source>
        <dbReference type="ARBA" id="ARBA00022729"/>
    </source>
</evidence>
<accession>A0A167J0C0</accession>
<proteinExistence type="predicted"/>
<feature type="coiled-coil region" evidence="2">
    <location>
        <begin position="27"/>
        <end position="117"/>
    </location>
</feature>
<dbReference type="Pfam" id="PF01551">
    <property type="entry name" value="Peptidase_M23"/>
    <property type="match status" value="1"/>
</dbReference>
<evidence type="ECO:0000259" key="4">
    <source>
        <dbReference type="Pfam" id="PF01551"/>
    </source>
</evidence>
<dbReference type="Gene3D" id="6.10.250.3150">
    <property type="match status" value="1"/>
</dbReference>
<dbReference type="InterPro" id="IPR016047">
    <property type="entry name" value="M23ase_b-sheet_dom"/>
</dbReference>